<gene>
    <name evidence="1" type="ORF">C8Q69DRAFT_460448</name>
</gene>
<comment type="caution">
    <text evidence="1">The sequence shown here is derived from an EMBL/GenBank/DDBJ whole genome shotgun (WGS) entry which is preliminary data.</text>
</comment>
<evidence type="ECO:0000313" key="1">
    <source>
        <dbReference type="EMBL" id="RWQ96588.1"/>
    </source>
</evidence>
<name>A0A443HXM6_BYSSP</name>
<protein>
    <submittedName>
        <fullName evidence="1">Uncharacterized protein</fullName>
    </submittedName>
</protein>
<reference evidence="1 2" key="1">
    <citation type="journal article" date="2018" name="Front. Microbiol.">
        <title>Genomic and genetic insights into a cosmopolitan fungus, Paecilomyces variotii (Eurotiales).</title>
        <authorList>
            <person name="Urquhart A.S."/>
            <person name="Mondo S.J."/>
            <person name="Makela M.R."/>
            <person name="Hane J.K."/>
            <person name="Wiebenga A."/>
            <person name="He G."/>
            <person name="Mihaltcheva S."/>
            <person name="Pangilinan J."/>
            <person name="Lipzen A."/>
            <person name="Barry K."/>
            <person name="de Vries R.P."/>
            <person name="Grigoriev I.V."/>
            <person name="Idnurm A."/>
        </authorList>
    </citation>
    <scope>NUCLEOTIDE SEQUENCE [LARGE SCALE GENOMIC DNA]</scope>
    <source>
        <strain evidence="1 2">CBS 101075</strain>
    </source>
</reference>
<dbReference type="RefSeq" id="XP_028486233.1">
    <property type="nucleotide sequence ID" value="XM_028630158.1"/>
</dbReference>
<dbReference type="GeneID" id="39599435"/>
<dbReference type="Proteomes" id="UP000283841">
    <property type="component" value="Unassembled WGS sequence"/>
</dbReference>
<dbReference type="VEuPathDB" id="FungiDB:C8Q69DRAFT_460448"/>
<organism evidence="1 2">
    <name type="scientific">Byssochlamys spectabilis</name>
    <name type="common">Paecilomyces variotii</name>
    <dbReference type="NCBI Taxonomy" id="264951"/>
    <lineage>
        <taxon>Eukaryota</taxon>
        <taxon>Fungi</taxon>
        <taxon>Dikarya</taxon>
        <taxon>Ascomycota</taxon>
        <taxon>Pezizomycotina</taxon>
        <taxon>Eurotiomycetes</taxon>
        <taxon>Eurotiomycetidae</taxon>
        <taxon>Eurotiales</taxon>
        <taxon>Thermoascaceae</taxon>
        <taxon>Paecilomyces</taxon>
    </lineage>
</organism>
<dbReference type="EMBL" id="RCNU01000003">
    <property type="protein sequence ID" value="RWQ96588.1"/>
    <property type="molecule type" value="Genomic_DNA"/>
</dbReference>
<dbReference type="STRING" id="264951.A0A443HXM6"/>
<accession>A0A443HXM6</accession>
<dbReference type="AlphaFoldDB" id="A0A443HXM6"/>
<evidence type="ECO:0000313" key="2">
    <source>
        <dbReference type="Proteomes" id="UP000283841"/>
    </source>
</evidence>
<sequence length="311" mass="35076">MGFPSLYKDAVYSYQLSKERDSLLRNHLLLSFRLQTRRFWTATLHIDMANNTVSLMVYLQHALPAIPINPPPHPGRNTTNTADEADDISGIAVWHGFNLQTIIHRYGNILGQTHLPPDPMPTSPPRAITAGNALRSKIYEYVFPRVRRGLRAAFNTLTATNQMNGLTSVSIDVGEAAKIIENYKPDTAYFALALPAGTSWNRAPGDIKPSWKWSTALANHPMDTYRAEFRQALSQVNWYMRQHHSRYGFILTNQELVVIRRLDNHGNLELAPPIPFTAGGTVAQPRMTVLLALWYLGMLAAQDQGVDRWDM</sequence>
<keyword evidence="2" id="KW-1185">Reference proteome</keyword>
<proteinExistence type="predicted"/>